<evidence type="ECO:0000313" key="2">
    <source>
        <dbReference type="Proteomes" id="UP000316128"/>
    </source>
</evidence>
<organism evidence="1 2">
    <name type="scientific">Aeromonas phage 2L372D</name>
    <dbReference type="NCBI Taxonomy" id="2588097"/>
    <lineage>
        <taxon>Viruses</taxon>
        <taxon>Duplodnaviria</taxon>
        <taxon>Heunggongvirae</taxon>
        <taxon>Uroviricota</taxon>
        <taxon>Caudoviricetes</taxon>
        <taxon>Plateaulakevirus</taxon>
        <taxon>Plateaulakevirus pv2L372D</taxon>
    </lineage>
</organism>
<gene>
    <name evidence="1" type="ORF">2L372D_045</name>
</gene>
<keyword evidence="2" id="KW-1185">Reference proteome</keyword>
<dbReference type="EMBL" id="MK804893">
    <property type="protein sequence ID" value="QDB73959.1"/>
    <property type="molecule type" value="Genomic_DNA"/>
</dbReference>
<name>A0A4Y5TY66_9CAUD</name>
<proteinExistence type="predicted"/>
<protein>
    <submittedName>
        <fullName evidence="1">Uncharacterized protein</fullName>
    </submittedName>
</protein>
<reference evidence="1 2" key="1">
    <citation type="submission" date="2019-04" db="EMBL/GenBank/DDBJ databases">
        <title>Nine Novel Phages from a Plateau Lake in Southwest China Provide Insights into Aeromonas Phage Diversity.</title>
        <authorList>
            <person name="Xiao W."/>
            <person name="Bai M."/>
            <person name="Wang Y."/>
            <person name="Cui X."/>
        </authorList>
    </citation>
    <scope>NUCLEOTIDE SEQUENCE [LARGE SCALE GENOMIC DNA]</scope>
</reference>
<dbReference type="Proteomes" id="UP000316128">
    <property type="component" value="Segment"/>
</dbReference>
<sequence>MDYKNLEQEIKERKDKLTRPSWRGDLSRKGLDNIQFGDLNYIQNEVLNKQKCEIN</sequence>
<accession>A0A4Y5TY66</accession>
<evidence type="ECO:0000313" key="1">
    <source>
        <dbReference type="EMBL" id="QDB73959.1"/>
    </source>
</evidence>